<dbReference type="Pfam" id="PF04392">
    <property type="entry name" value="ABC_sub_bind"/>
    <property type="match status" value="1"/>
</dbReference>
<dbReference type="InterPro" id="IPR007487">
    <property type="entry name" value="ABC_transpt-TYRBP-like"/>
</dbReference>
<accession>A0ABY5GHW3</accession>
<dbReference type="Gene3D" id="3.40.50.2300">
    <property type="match status" value="2"/>
</dbReference>
<dbReference type="SMART" id="SM00267">
    <property type="entry name" value="GGDEF"/>
    <property type="match status" value="1"/>
</dbReference>
<dbReference type="InterPro" id="IPR050469">
    <property type="entry name" value="Diguanylate_Cyclase"/>
</dbReference>
<organism evidence="6 7">
    <name type="scientific">Photobacterium atrarenae</name>
    <dbReference type="NCBI Taxonomy" id="865757"/>
    <lineage>
        <taxon>Bacteria</taxon>
        <taxon>Pseudomonadati</taxon>
        <taxon>Pseudomonadota</taxon>
        <taxon>Gammaproteobacteria</taxon>
        <taxon>Vibrionales</taxon>
        <taxon>Vibrionaceae</taxon>
        <taxon>Photobacterium</taxon>
    </lineage>
</organism>
<keyword evidence="7" id="KW-1185">Reference proteome</keyword>
<evidence type="ECO:0000256" key="1">
    <source>
        <dbReference type="ARBA" id="ARBA00012528"/>
    </source>
</evidence>
<keyword evidence="3" id="KW-1133">Transmembrane helix</keyword>
<feature type="chain" id="PRO_5045896912" description="diguanylate cyclase" evidence="4">
    <location>
        <begin position="20"/>
        <end position="569"/>
    </location>
</feature>
<dbReference type="PROSITE" id="PS50887">
    <property type="entry name" value="GGDEF"/>
    <property type="match status" value="1"/>
</dbReference>
<gene>
    <name evidence="6" type="ORF">NNL38_06040</name>
</gene>
<dbReference type="PANTHER" id="PTHR45138:SF9">
    <property type="entry name" value="DIGUANYLATE CYCLASE DGCM-RELATED"/>
    <property type="match status" value="1"/>
</dbReference>
<dbReference type="InterPro" id="IPR000160">
    <property type="entry name" value="GGDEF_dom"/>
</dbReference>
<reference evidence="6" key="1">
    <citation type="submission" date="2022-07" db="EMBL/GenBank/DDBJ databases">
        <title>Genome sequencing of Photobacterium atrarenae GJH2-4.</title>
        <authorList>
            <person name="Park S.-J."/>
        </authorList>
    </citation>
    <scope>NUCLEOTIDE SEQUENCE</scope>
    <source>
        <strain evidence="6">GJH2-4</strain>
    </source>
</reference>
<dbReference type="Pfam" id="PF00990">
    <property type="entry name" value="GGDEF"/>
    <property type="match status" value="1"/>
</dbReference>
<dbReference type="EC" id="2.7.7.65" evidence="1"/>
<dbReference type="RefSeq" id="WP_255390121.1">
    <property type="nucleotide sequence ID" value="NZ_CP101508.1"/>
</dbReference>
<dbReference type="Proteomes" id="UP001057998">
    <property type="component" value="Chromosome 1"/>
</dbReference>
<keyword evidence="3" id="KW-0472">Membrane</keyword>
<comment type="catalytic activity">
    <reaction evidence="2">
        <text>2 GTP = 3',3'-c-di-GMP + 2 diphosphate</text>
        <dbReference type="Rhea" id="RHEA:24898"/>
        <dbReference type="ChEBI" id="CHEBI:33019"/>
        <dbReference type="ChEBI" id="CHEBI:37565"/>
        <dbReference type="ChEBI" id="CHEBI:58805"/>
        <dbReference type="EC" id="2.7.7.65"/>
    </reaction>
</comment>
<feature type="domain" description="GGDEF" evidence="5">
    <location>
        <begin position="442"/>
        <end position="569"/>
    </location>
</feature>
<evidence type="ECO:0000256" key="4">
    <source>
        <dbReference type="SAM" id="SignalP"/>
    </source>
</evidence>
<keyword evidence="6" id="KW-0548">Nucleotidyltransferase</keyword>
<dbReference type="InterPro" id="IPR043128">
    <property type="entry name" value="Rev_trsase/Diguanyl_cyclase"/>
</dbReference>
<evidence type="ECO:0000256" key="2">
    <source>
        <dbReference type="ARBA" id="ARBA00034247"/>
    </source>
</evidence>
<dbReference type="GO" id="GO:0052621">
    <property type="term" value="F:diguanylate cyclase activity"/>
    <property type="evidence" value="ECO:0007669"/>
    <property type="project" value="UniProtKB-EC"/>
</dbReference>
<feature type="signal peptide" evidence="4">
    <location>
        <begin position="1"/>
        <end position="19"/>
    </location>
</feature>
<dbReference type="EMBL" id="CP101508">
    <property type="protein sequence ID" value="UTV28802.1"/>
    <property type="molecule type" value="Genomic_DNA"/>
</dbReference>
<protein>
    <recommendedName>
        <fullName evidence="1">diguanylate cyclase</fullName>
        <ecNumber evidence="1">2.7.7.65</ecNumber>
    </recommendedName>
</protein>
<keyword evidence="6" id="KW-0808">Transferase</keyword>
<evidence type="ECO:0000256" key="3">
    <source>
        <dbReference type="SAM" id="Phobius"/>
    </source>
</evidence>
<evidence type="ECO:0000313" key="7">
    <source>
        <dbReference type="Proteomes" id="UP001057998"/>
    </source>
</evidence>
<evidence type="ECO:0000313" key="6">
    <source>
        <dbReference type="EMBL" id="UTV28802.1"/>
    </source>
</evidence>
<feature type="transmembrane region" description="Helical" evidence="3">
    <location>
        <begin position="343"/>
        <end position="367"/>
    </location>
</feature>
<name>A0ABY5GHW3_9GAMM</name>
<dbReference type="SUPFAM" id="SSF55073">
    <property type="entry name" value="Nucleotide cyclase"/>
    <property type="match status" value="1"/>
</dbReference>
<keyword evidence="4" id="KW-0732">Signal</keyword>
<dbReference type="PANTHER" id="PTHR45138">
    <property type="entry name" value="REGULATORY COMPONENTS OF SENSORY TRANSDUCTION SYSTEM"/>
    <property type="match status" value="1"/>
</dbReference>
<proteinExistence type="predicted"/>
<dbReference type="CDD" id="cd01949">
    <property type="entry name" value="GGDEF"/>
    <property type="match status" value="1"/>
</dbReference>
<dbReference type="NCBIfam" id="TIGR00254">
    <property type="entry name" value="GGDEF"/>
    <property type="match status" value="1"/>
</dbReference>
<dbReference type="Gene3D" id="3.30.70.270">
    <property type="match status" value="1"/>
</dbReference>
<evidence type="ECO:0000259" key="5">
    <source>
        <dbReference type="PROSITE" id="PS50887"/>
    </source>
</evidence>
<sequence>MWIRFLLVFFWLVPAAAFAQSHPIVLLINSYDSQYPWSEALTRGVKDEFSATIPDYDLHVEYMDERRFLDDEQYHRLLVDLLKYKYRRYTPEIIIAGDDLAYNFMLEHAETLFPGTPVVFSGVNVFDPDALADKPNFTGIQEGMEIQGNLALIRQLQPEVERIVLLGDRTELGQRMVRRALAIKAQWETDSAKSRVQLDIWDDFTLRELNERVKVLGKNTAILMMAIHMDNEGTYFSYRYDLPLLAKHSPVPIYGMWGTLLIGNCVIGGLMNDPYQHGRNATKIAVRILNGTPVETIPVKDKAAYAPVFDYPVLENFQIDLDRLPPDSKIVGKPVSYYEEHMALVNTTVAVVLVLLGIISALMVNIYQRRRAQKQLDEFNHSLETLVERRTQELDARNQELKKASKILQSLAYTDPLTGLGNRRAGASELKARIERRQDMEPLCHVALLDIDFFKQINDTHGHPAGDAVLCAVGQVLTENIRATDRVYRWGGEEFLLLMTCQEAGECAELLQRLRTQITQLSVGDVERITISIGTAAFVGDDSFDSILHRVDQALYAAKHNGRNQVVAF</sequence>
<keyword evidence="3" id="KW-0812">Transmembrane</keyword>
<dbReference type="InterPro" id="IPR029787">
    <property type="entry name" value="Nucleotide_cyclase"/>
</dbReference>